<dbReference type="NCBIfam" id="TIGR02532">
    <property type="entry name" value="IV_pilin_GFxxxE"/>
    <property type="match status" value="1"/>
</dbReference>
<dbReference type="Pfam" id="PF07963">
    <property type="entry name" value="N_methyl"/>
    <property type="match status" value="1"/>
</dbReference>
<protein>
    <submittedName>
        <fullName evidence="2">Prepilin-type N-terminal cleavage/methylation domain-containing protein</fullName>
    </submittedName>
</protein>
<comment type="caution">
    <text evidence="2">The sequence shown here is derived from an EMBL/GenBank/DDBJ whole genome shotgun (WGS) entry which is preliminary data.</text>
</comment>
<evidence type="ECO:0000313" key="3">
    <source>
        <dbReference type="Proteomes" id="UP000298180"/>
    </source>
</evidence>
<dbReference type="Proteomes" id="UP000298180">
    <property type="component" value="Unassembled WGS sequence"/>
</dbReference>
<feature type="compositionally biased region" description="Polar residues" evidence="1">
    <location>
        <begin position="174"/>
        <end position="184"/>
    </location>
</feature>
<dbReference type="EMBL" id="SMLM01000001">
    <property type="protein sequence ID" value="TFZ06575.1"/>
    <property type="molecule type" value="Genomic_DNA"/>
</dbReference>
<accession>A0A4Z0C903</accession>
<reference evidence="2 3" key="1">
    <citation type="submission" date="2019-03" db="EMBL/GenBank/DDBJ databases">
        <title>Ramlibacter henchirensis DSM 14656, whole genome shotgun sequence.</title>
        <authorList>
            <person name="Zhang X."/>
            <person name="Feng G."/>
            <person name="Zhu H."/>
        </authorList>
    </citation>
    <scope>NUCLEOTIDE SEQUENCE [LARGE SCALE GENOMIC DNA]</scope>
    <source>
        <strain evidence="2 3">DSM 14656</strain>
    </source>
</reference>
<gene>
    <name evidence="2" type="ORF">EZ313_08065</name>
</gene>
<evidence type="ECO:0000313" key="2">
    <source>
        <dbReference type="EMBL" id="TFZ06575.1"/>
    </source>
</evidence>
<proteinExistence type="predicted"/>
<sequence>MAARRRSAGFTLIELMVALFVLALVAMLSWRGLDGMVRAQEVTQARADEIHGLQIGLAQWSTDLDALVQLPQLPAIDWNGRVLRLTRPASAAANEGVIVVGWSRRVRDGAPRWMRWQSPPLTTRGQVEDAWARADAWAQGQGGAEDAAAVAVTALDNWQVFYYRADAWTNPLSSDAMQATGTPSSPGPVGSRAPQIPDGVRIVLSLPGGQAITGDLVRDWVRPTLGGGKS</sequence>
<dbReference type="SUPFAM" id="SSF54523">
    <property type="entry name" value="Pili subunits"/>
    <property type="match status" value="1"/>
</dbReference>
<dbReference type="PROSITE" id="PS00409">
    <property type="entry name" value="PROKAR_NTER_METHYL"/>
    <property type="match status" value="1"/>
</dbReference>
<dbReference type="InterPro" id="IPR045584">
    <property type="entry name" value="Pilin-like"/>
</dbReference>
<keyword evidence="3" id="KW-1185">Reference proteome</keyword>
<evidence type="ECO:0000256" key="1">
    <source>
        <dbReference type="SAM" id="MobiDB-lite"/>
    </source>
</evidence>
<dbReference type="AlphaFoldDB" id="A0A4Z0C903"/>
<feature type="region of interest" description="Disordered" evidence="1">
    <location>
        <begin position="174"/>
        <end position="194"/>
    </location>
</feature>
<name>A0A4Z0C903_9BURK</name>
<dbReference type="InterPro" id="IPR012902">
    <property type="entry name" value="N_methyl_site"/>
</dbReference>
<dbReference type="OrthoDB" id="9151668at2"/>
<organism evidence="2 3">
    <name type="scientific">Ramlibacter henchirensis</name>
    <dbReference type="NCBI Taxonomy" id="204072"/>
    <lineage>
        <taxon>Bacteria</taxon>
        <taxon>Pseudomonadati</taxon>
        <taxon>Pseudomonadota</taxon>
        <taxon>Betaproteobacteria</taxon>
        <taxon>Burkholderiales</taxon>
        <taxon>Comamonadaceae</taxon>
        <taxon>Ramlibacter</taxon>
    </lineage>
</organism>
<dbReference type="RefSeq" id="WP_135262661.1">
    <property type="nucleotide sequence ID" value="NZ_SMLM01000001.1"/>
</dbReference>